<name>A0A388L229_CHABU</name>
<keyword evidence="3" id="KW-1185">Reference proteome</keyword>
<protein>
    <submittedName>
        <fullName evidence="2">Uncharacterized protein</fullName>
    </submittedName>
</protein>
<feature type="compositionally biased region" description="Gly residues" evidence="1">
    <location>
        <begin position="179"/>
        <end position="188"/>
    </location>
</feature>
<feature type="compositionally biased region" description="Basic and acidic residues" evidence="1">
    <location>
        <begin position="12"/>
        <end position="23"/>
    </location>
</feature>
<evidence type="ECO:0000256" key="1">
    <source>
        <dbReference type="SAM" id="MobiDB-lite"/>
    </source>
</evidence>
<feature type="compositionally biased region" description="Polar residues" evidence="1">
    <location>
        <begin position="79"/>
        <end position="89"/>
    </location>
</feature>
<accession>A0A388L229</accession>
<dbReference type="AlphaFoldDB" id="A0A388L229"/>
<sequence>MSTRGGARGKKRENIPADTQGRERGRRHVPKAKRLRSEEPSASLPPRRGRTWTVANEEEDDDVFMTEEEAAEENVTAPRGSTLQRSGDQSGAIRVATPPPEAQQVRAHNTQKAKEVVVDVGGEDDEPLESRRQRNVTQGGTVMAVRIRAATEERPPQGGLPLTPSQPRPRSTAAEGGSMERGGGDGAQ</sequence>
<feature type="region of interest" description="Disordered" evidence="1">
    <location>
        <begin position="1"/>
        <end position="188"/>
    </location>
</feature>
<proteinExistence type="predicted"/>
<feature type="compositionally biased region" description="Acidic residues" evidence="1">
    <location>
        <begin position="56"/>
        <end position="72"/>
    </location>
</feature>
<evidence type="ECO:0000313" key="3">
    <source>
        <dbReference type="Proteomes" id="UP000265515"/>
    </source>
</evidence>
<comment type="caution">
    <text evidence="2">The sequence shown here is derived from an EMBL/GenBank/DDBJ whole genome shotgun (WGS) entry which is preliminary data.</text>
</comment>
<organism evidence="2 3">
    <name type="scientific">Chara braunii</name>
    <name type="common">Braun's stonewort</name>
    <dbReference type="NCBI Taxonomy" id="69332"/>
    <lineage>
        <taxon>Eukaryota</taxon>
        <taxon>Viridiplantae</taxon>
        <taxon>Streptophyta</taxon>
        <taxon>Charophyceae</taxon>
        <taxon>Charales</taxon>
        <taxon>Characeae</taxon>
        <taxon>Chara</taxon>
    </lineage>
</organism>
<gene>
    <name evidence="2" type="ORF">CBR_g22001</name>
</gene>
<dbReference type="EMBL" id="BFEA01000241">
    <property type="protein sequence ID" value="GBG76253.1"/>
    <property type="molecule type" value="Genomic_DNA"/>
</dbReference>
<evidence type="ECO:0000313" key="2">
    <source>
        <dbReference type="EMBL" id="GBG76253.1"/>
    </source>
</evidence>
<reference evidence="2 3" key="1">
    <citation type="journal article" date="2018" name="Cell">
        <title>The Chara Genome: Secondary Complexity and Implications for Plant Terrestrialization.</title>
        <authorList>
            <person name="Nishiyama T."/>
            <person name="Sakayama H."/>
            <person name="Vries J.D."/>
            <person name="Buschmann H."/>
            <person name="Saint-Marcoux D."/>
            <person name="Ullrich K.K."/>
            <person name="Haas F.B."/>
            <person name="Vanderstraeten L."/>
            <person name="Becker D."/>
            <person name="Lang D."/>
            <person name="Vosolsobe S."/>
            <person name="Rombauts S."/>
            <person name="Wilhelmsson P.K.I."/>
            <person name="Janitza P."/>
            <person name="Kern R."/>
            <person name="Heyl A."/>
            <person name="Rumpler F."/>
            <person name="Villalobos L.I.A.C."/>
            <person name="Clay J.M."/>
            <person name="Skokan R."/>
            <person name="Toyoda A."/>
            <person name="Suzuki Y."/>
            <person name="Kagoshima H."/>
            <person name="Schijlen E."/>
            <person name="Tajeshwar N."/>
            <person name="Catarino B."/>
            <person name="Hetherington A.J."/>
            <person name="Saltykova A."/>
            <person name="Bonnot C."/>
            <person name="Breuninger H."/>
            <person name="Symeonidi A."/>
            <person name="Radhakrishnan G.V."/>
            <person name="Van Nieuwerburgh F."/>
            <person name="Deforce D."/>
            <person name="Chang C."/>
            <person name="Karol K.G."/>
            <person name="Hedrich R."/>
            <person name="Ulvskov P."/>
            <person name="Glockner G."/>
            <person name="Delwiche C.F."/>
            <person name="Petrasek J."/>
            <person name="Van de Peer Y."/>
            <person name="Friml J."/>
            <person name="Beilby M."/>
            <person name="Dolan L."/>
            <person name="Kohara Y."/>
            <person name="Sugano S."/>
            <person name="Fujiyama A."/>
            <person name="Delaux P.-M."/>
            <person name="Quint M."/>
            <person name="TheiBen G."/>
            <person name="Hagemann M."/>
            <person name="Harholt J."/>
            <person name="Dunand C."/>
            <person name="Zachgo S."/>
            <person name="Langdale J."/>
            <person name="Maumus F."/>
            <person name="Straeten D.V.D."/>
            <person name="Gould S.B."/>
            <person name="Rensing S.A."/>
        </authorList>
    </citation>
    <scope>NUCLEOTIDE SEQUENCE [LARGE SCALE GENOMIC DNA]</scope>
    <source>
        <strain evidence="2 3">S276</strain>
    </source>
</reference>
<dbReference type="Gramene" id="GBG76253">
    <property type="protein sequence ID" value="GBG76253"/>
    <property type="gene ID" value="CBR_g22001"/>
</dbReference>
<dbReference type="Proteomes" id="UP000265515">
    <property type="component" value="Unassembled WGS sequence"/>
</dbReference>
<feature type="compositionally biased region" description="Basic residues" evidence="1">
    <location>
        <begin position="24"/>
        <end position="34"/>
    </location>
</feature>